<evidence type="ECO:0000313" key="4">
    <source>
        <dbReference type="Proteomes" id="UP000199062"/>
    </source>
</evidence>
<feature type="domain" description="DUF58" evidence="2">
    <location>
        <begin position="197"/>
        <end position="257"/>
    </location>
</feature>
<dbReference type="Gene3D" id="2.60.40.10">
    <property type="entry name" value="Immunoglobulins"/>
    <property type="match status" value="1"/>
</dbReference>
<dbReference type="Proteomes" id="UP000199062">
    <property type="component" value="Unassembled WGS sequence"/>
</dbReference>
<protein>
    <submittedName>
        <fullName evidence="3">Uncharacterized conserved protein, DUF58 family, contains vWF domain</fullName>
    </submittedName>
</protein>
<dbReference type="InterPro" id="IPR013783">
    <property type="entry name" value="Ig-like_fold"/>
</dbReference>
<evidence type="ECO:0000259" key="2">
    <source>
        <dbReference type="Pfam" id="PF01882"/>
    </source>
</evidence>
<dbReference type="PANTHER" id="PTHR33608">
    <property type="entry name" value="BLL2464 PROTEIN"/>
    <property type="match status" value="1"/>
</dbReference>
<evidence type="ECO:0000313" key="3">
    <source>
        <dbReference type="EMBL" id="SFS08409.1"/>
    </source>
</evidence>
<proteinExistence type="predicted"/>
<dbReference type="Pfam" id="PF01882">
    <property type="entry name" value="DUF58"/>
    <property type="match status" value="1"/>
</dbReference>
<dbReference type="OrthoDB" id="31512at2157"/>
<dbReference type="STRING" id="767519.SAMN05216559_3422"/>
<gene>
    <name evidence="3" type="ORF">SAMN05216559_3422</name>
</gene>
<feature type="region of interest" description="Disordered" evidence="1">
    <location>
        <begin position="173"/>
        <end position="194"/>
    </location>
</feature>
<accession>A0A1I6LY57</accession>
<keyword evidence="4" id="KW-1185">Reference proteome</keyword>
<name>A0A1I6LY57_9EURY</name>
<dbReference type="EMBL" id="FOZK01000003">
    <property type="protein sequence ID" value="SFS08409.1"/>
    <property type="molecule type" value="Genomic_DNA"/>
</dbReference>
<dbReference type="AlphaFoldDB" id="A0A1I6LY57"/>
<organism evidence="3 4">
    <name type="scientific">Halomicrobium zhouii</name>
    <dbReference type="NCBI Taxonomy" id="767519"/>
    <lineage>
        <taxon>Archaea</taxon>
        <taxon>Methanobacteriati</taxon>
        <taxon>Methanobacteriota</taxon>
        <taxon>Stenosarchaea group</taxon>
        <taxon>Halobacteria</taxon>
        <taxon>Halobacteriales</taxon>
        <taxon>Haloarculaceae</taxon>
        <taxon>Halomicrobium</taxon>
    </lineage>
</organism>
<dbReference type="RefSeq" id="WP_089817916.1">
    <property type="nucleotide sequence ID" value="NZ_FOZK01000003.1"/>
</dbReference>
<sequence>MSNPTLRWRGGVAATIVLAVVGLATSNGPILLAAVVPLAYVAYGSLATAELPTELTASRTVEPTPAPPGRPVAVTLTVTNDSDRTLSDVRVVDGVPGDLAVMDGSPRVGTTLEPGESVTLEYTMVARRGEHAFDPPRVRLRSLGAGAAATADLPVDGDVELVCRLDAEAPPLADDASNHVGQITTDSPGRGLEFHSTREYRHGDDAKRIDWRHYAKRGTLATVNYREHRSASIVAVVDAREVCRVVPGPGRPTAVELEAYAATHAVGEFLRTGHDVAVAVVGLDGPGPAGLHWLPPGGGDGQRSRALDRFELAADAETTVEDPEAQFTQLLGLAPPGAQIALFSPLLDDTPADAVEAWLAHDHSVVVLSPDVITGNTVSGQYEQVRRGARLARCQAAGARALDWRRGTPLPVALEYAFAADAGHAARRRADAGTGAGTGGDA</sequence>
<dbReference type="InterPro" id="IPR002881">
    <property type="entry name" value="DUF58"/>
</dbReference>
<dbReference type="PANTHER" id="PTHR33608:SF6">
    <property type="entry name" value="BLL2464 PROTEIN"/>
    <property type="match status" value="1"/>
</dbReference>
<reference evidence="3 4" key="1">
    <citation type="submission" date="2016-10" db="EMBL/GenBank/DDBJ databases">
        <authorList>
            <person name="de Groot N.N."/>
        </authorList>
    </citation>
    <scope>NUCLEOTIDE SEQUENCE [LARGE SCALE GENOMIC DNA]</scope>
    <source>
        <strain evidence="3 4">CGMCC 1.10457</strain>
    </source>
</reference>
<evidence type="ECO:0000256" key="1">
    <source>
        <dbReference type="SAM" id="MobiDB-lite"/>
    </source>
</evidence>